<protein>
    <submittedName>
        <fullName evidence="2">Uncharacterized protein</fullName>
    </submittedName>
</protein>
<comment type="caution">
    <text evidence="2">The sequence shown here is derived from an EMBL/GenBank/DDBJ whole genome shotgun (WGS) entry which is preliminary data.</text>
</comment>
<accession>A0A3A6Q980</accession>
<keyword evidence="3" id="KW-1185">Reference proteome</keyword>
<dbReference type="Proteomes" id="UP000281564">
    <property type="component" value="Unassembled WGS sequence"/>
</dbReference>
<feature type="transmembrane region" description="Helical" evidence="1">
    <location>
        <begin position="20"/>
        <end position="41"/>
    </location>
</feature>
<keyword evidence="1" id="KW-0812">Transmembrane</keyword>
<dbReference type="RefSeq" id="WP_120083646.1">
    <property type="nucleotide sequence ID" value="NZ_QMDW01000004.1"/>
</dbReference>
<dbReference type="EMBL" id="QMDW01000004">
    <property type="protein sequence ID" value="RJX50832.1"/>
    <property type="molecule type" value="Genomic_DNA"/>
</dbReference>
<sequence length="59" mass="6065">MSDDDPLSRPSGRDFGFGPIMVALLLLIAAGIAGVVGLIFLAPDLVEVSPGGTVITHQF</sequence>
<reference evidence="2 3" key="1">
    <citation type="submission" date="2018-06" db="EMBL/GenBank/DDBJ databases">
        <title>Halonotius sp. F13-13 a new haloarchaeeon isolated from a solar saltern from Isla Cristina, Huelva, Spain.</title>
        <authorList>
            <person name="Duran-Viseras A."/>
            <person name="Sanchez-Porro C."/>
            <person name="Ventosa A."/>
        </authorList>
    </citation>
    <scope>NUCLEOTIDE SEQUENCE [LARGE SCALE GENOMIC DNA]</scope>
    <source>
        <strain evidence="2 3">CECT 7525</strain>
    </source>
</reference>
<evidence type="ECO:0000256" key="1">
    <source>
        <dbReference type="SAM" id="Phobius"/>
    </source>
</evidence>
<evidence type="ECO:0000313" key="3">
    <source>
        <dbReference type="Proteomes" id="UP000281564"/>
    </source>
</evidence>
<dbReference type="AlphaFoldDB" id="A0A3A6Q980"/>
<evidence type="ECO:0000313" key="2">
    <source>
        <dbReference type="EMBL" id="RJX50832.1"/>
    </source>
</evidence>
<keyword evidence="1" id="KW-0472">Membrane</keyword>
<name>A0A3A6Q980_9EURY</name>
<organism evidence="2 3">
    <name type="scientific">Halonotius pteroides</name>
    <dbReference type="NCBI Taxonomy" id="268735"/>
    <lineage>
        <taxon>Archaea</taxon>
        <taxon>Methanobacteriati</taxon>
        <taxon>Methanobacteriota</taxon>
        <taxon>Stenosarchaea group</taxon>
        <taxon>Halobacteria</taxon>
        <taxon>Halobacteriales</taxon>
        <taxon>Haloferacaceae</taxon>
        <taxon>Halonotius</taxon>
    </lineage>
</organism>
<keyword evidence="1" id="KW-1133">Transmembrane helix</keyword>
<proteinExistence type="predicted"/>
<gene>
    <name evidence="2" type="ORF">DP106_04350</name>
</gene>